<feature type="region of interest" description="Disordered" evidence="1">
    <location>
        <begin position="360"/>
        <end position="502"/>
    </location>
</feature>
<feature type="region of interest" description="Disordered" evidence="1">
    <location>
        <begin position="674"/>
        <end position="700"/>
    </location>
</feature>
<dbReference type="Proteomes" id="UP001497512">
    <property type="component" value="Chromosome 11"/>
</dbReference>
<dbReference type="InterPro" id="IPR019340">
    <property type="entry name" value="Histone_AcTrfase_su3"/>
</dbReference>
<accession>A0ABP0TH26</accession>
<name>A0ABP0TH26_9BRYO</name>
<feature type="compositionally biased region" description="Basic and acidic residues" evidence="1">
    <location>
        <begin position="874"/>
        <end position="896"/>
    </location>
</feature>
<feature type="region of interest" description="Disordered" evidence="1">
    <location>
        <begin position="1217"/>
        <end position="1267"/>
    </location>
</feature>
<organism evidence="2 3">
    <name type="scientific">Sphagnum troendelagicum</name>
    <dbReference type="NCBI Taxonomy" id="128251"/>
    <lineage>
        <taxon>Eukaryota</taxon>
        <taxon>Viridiplantae</taxon>
        <taxon>Streptophyta</taxon>
        <taxon>Embryophyta</taxon>
        <taxon>Bryophyta</taxon>
        <taxon>Sphagnophytina</taxon>
        <taxon>Sphagnopsida</taxon>
        <taxon>Sphagnales</taxon>
        <taxon>Sphagnaceae</taxon>
        <taxon>Sphagnum</taxon>
    </lineage>
</organism>
<feature type="compositionally biased region" description="Basic and acidic residues" evidence="1">
    <location>
        <begin position="1218"/>
        <end position="1230"/>
    </location>
</feature>
<dbReference type="PANTHER" id="PTHR31115:SF3">
    <property type="entry name" value="EXPRESSED PROTEIN"/>
    <property type="match status" value="1"/>
</dbReference>
<feature type="compositionally biased region" description="Polar residues" evidence="1">
    <location>
        <begin position="1236"/>
        <end position="1251"/>
    </location>
</feature>
<reference evidence="2" key="1">
    <citation type="submission" date="2024-02" db="EMBL/GenBank/DDBJ databases">
        <authorList>
            <consortium name="ELIXIR-Norway"/>
            <consortium name="Elixir Norway"/>
        </authorList>
    </citation>
    <scope>NUCLEOTIDE SEQUENCE</scope>
</reference>
<evidence type="ECO:0000256" key="1">
    <source>
        <dbReference type="SAM" id="MobiDB-lite"/>
    </source>
</evidence>
<dbReference type="PANTHER" id="PTHR31115">
    <property type="entry name" value="OS05G0107300 PROTEIN"/>
    <property type="match status" value="1"/>
</dbReference>
<evidence type="ECO:0000313" key="3">
    <source>
        <dbReference type="Proteomes" id="UP001497512"/>
    </source>
</evidence>
<proteinExistence type="predicted"/>
<feature type="compositionally biased region" description="Basic residues" evidence="1">
    <location>
        <begin position="1257"/>
        <end position="1266"/>
    </location>
</feature>
<protein>
    <submittedName>
        <fullName evidence="2">Uncharacterized protein</fullName>
    </submittedName>
</protein>
<feature type="region of interest" description="Disordered" evidence="1">
    <location>
        <begin position="309"/>
        <end position="341"/>
    </location>
</feature>
<feature type="compositionally biased region" description="Low complexity" evidence="1">
    <location>
        <begin position="417"/>
        <end position="432"/>
    </location>
</feature>
<feature type="compositionally biased region" description="Basic and acidic residues" evidence="1">
    <location>
        <begin position="575"/>
        <end position="600"/>
    </location>
</feature>
<feature type="compositionally biased region" description="Basic and acidic residues" evidence="1">
    <location>
        <begin position="376"/>
        <end position="404"/>
    </location>
</feature>
<feature type="compositionally biased region" description="Polar residues" evidence="1">
    <location>
        <begin position="176"/>
        <end position="196"/>
    </location>
</feature>
<dbReference type="Pfam" id="PF10198">
    <property type="entry name" value="Ada3"/>
    <property type="match status" value="1"/>
</dbReference>
<feature type="region of interest" description="Disordered" evidence="1">
    <location>
        <begin position="571"/>
        <end position="618"/>
    </location>
</feature>
<feature type="region of interest" description="Disordered" evidence="1">
    <location>
        <begin position="153"/>
        <end position="223"/>
    </location>
</feature>
<evidence type="ECO:0000313" key="2">
    <source>
        <dbReference type="EMBL" id="CAK9196391.1"/>
    </source>
</evidence>
<feature type="compositionally biased region" description="Polar residues" evidence="1">
    <location>
        <begin position="603"/>
        <end position="618"/>
    </location>
</feature>
<sequence>MAATHRLEATTLSSIDGVSLTALSGHRSFSSSLEKSINVRDGPNEGRVMLLGGGKPSAASQNGELQPMTTAVLLDLVSVIDLKPYQLDLHRVINAAAGTPINDPQSRPLKACGVEELKCVQQCLFENEKQARLRIKHLSEAMAKLNKIQNMLQTRKRSRPESSTQEQASLAVASSGHMTTTTHGKVSSSAVPNHVSTLDIISGASRAGDKNKNGTNPNKRVRTSIADVRLEGRPSHLSVQQSSSIIQEREWDVPRPSSSLALQVEDKESMPLGTNQGGEKVKLKGRRSSVKSEVSPVVVVANGTSDVERDHKWTAQHQRLSLDSSRSRPSEGHGYRSGPVHGVTSIYKAEISAQANSLSMRGLSKGDSDGVTPGGERGDHSTFSEREHNTLKNEVRASSQEEAHPTSLPIVTKAKSARAPRSSSVSGSNPSGFLSRTSPLPEVQDRTSIVTTTTKVELSSGPSHCKRPAPSRSSSPPVAQWGIQRPQKARVARRPNLNPPVGILIPSRDEVNGADENAMGMLEGKGSSSTLTGPRATTPVAIGASSLAHWINVSSSQSLLQTKADVGESISVGPLERDDSDKNVEKAKEKDKKAAPELRGTKMVTSSQKSAGVLSSTNKSHAVLKEEGVQGDGIRRQGRTGRGSVTARVTTTPAIAPPTEMCDVVPVNAKQLRSLRATSDTKPNRPPGRPPLKKETIDHKPATRQWQELSGEFDDDREELVRAIQSAVNFSAKACSVGFWKEVEPYFAYLTSADIWYLHQQTRELEIDNTALQVPSNGDQLLKVEMIQSSDTPAVSPNPELVCNKSMGRVNGSNGSDGGSTAGKLQRDEKAGCIISGRQGFNVGFLDKFSLSQRLMSAFINVLDIEKGDELRTSSEEACRDESFRQSHLQDSELSRLHPGGQSGNMDFDGGESDCLGSECWSQGMKERGHCEAVAGLNGHANKRIGLMRVKGDDPGDGDNILVNPEGEYCADKANHEIFFFSKECNQGSVNALEMTAWELQYYQMSLDDRLMLELQSIGVLPLQWPNLPQQEDDEICGELMKLQFKLKEQVCTNIEQITCLERAVQTVKGSEERAREYLAMNKLVERAYTRRMISRCSKGPPVKGARSAALAFAKRVISKVRSFEAGHSCIVDLTLRDLLFCVPCKTIEASIDKAQQIINSEEAPKVERDSVEDNMSPRAPTKHITTKDEVWPIRAKKREALLETVSGWGINCQSGDTKGKHGEWDRDGKGGSVRDGNNTNIPCSESSRLGNVNKGERKKKMKSWQKNRPLLKPVNGLFAKSLTEERVSSDRAVSEQISAPKLVSFVDESIPRMPVAEELGLGMMNVDGIVDISQLPLPGMDEMTVADMGPQVQDDIGSWFDFDDPLQPSDELVMGLDIPMDDLSDLGMMM</sequence>
<feature type="region of interest" description="Disordered" evidence="1">
    <location>
        <begin position="874"/>
        <end position="908"/>
    </location>
</feature>
<keyword evidence="3" id="KW-1185">Reference proteome</keyword>
<gene>
    <name evidence="2" type="ORF">CSSPTR1EN2_LOCUS3450</name>
</gene>
<feature type="compositionally biased region" description="Polar residues" evidence="1">
    <location>
        <begin position="446"/>
        <end position="462"/>
    </location>
</feature>
<feature type="compositionally biased region" description="Basic and acidic residues" evidence="1">
    <location>
        <begin position="325"/>
        <end position="334"/>
    </location>
</feature>
<dbReference type="EMBL" id="OZ019903">
    <property type="protein sequence ID" value="CAK9196391.1"/>
    <property type="molecule type" value="Genomic_DNA"/>
</dbReference>